<keyword evidence="5 9" id="KW-0812">Transmembrane</keyword>
<evidence type="ECO:0000256" key="6">
    <source>
        <dbReference type="ARBA" id="ARBA00022989"/>
    </source>
</evidence>
<dbReference type="Proteomes" id="UP000438991">
    <property type="component" value="Unassembled WGS sequence"/>
</dbReference>
<comment type="similarity">
    <text evidence="8">Belongs to the TsuA/YedE (TC 9.B.102) family.</text>
</comment>
<reference evidence="10 11" key="1">
    <citation type="submission" date="2019-11" db="EMBL/GenBank/DDBJ databases">
        <title>Whole-genome sequence of Rhodoplanes serenus DSM 18633, type strain.</title>
        <authorList>
            <person name="Kyndt J.A."/>
            <person name="Meyer T.E."/>
        </authorList>
    </citation>
    <scope>NUCLEOTIDE SEQUENCE [LARGE SCALE GENOMIC DNA]</scope>
    <source>
        <strain evidence="10 11">DSM 18633</strain>
    </source>
</reference>
<dbReference type="PANTHER" id="PTHR30574:SF1">
    <property type="entry name" value="SULPHUR TRANSPORT DOMAIN-CONTAINING PROTEIN"/>
    <property type="match status" value="1"/>
</dbReference>
<comment type="subcellular location">
    <subcellularLocation>
        <location evidence="1">Cell inner membrane</location>
        <topology evidence="1">Multi-pass membrane protein</topology>
    </subcellularLocation>
</comment>
<dbReference type="InterPro" id="IPR007272">
    <property type="entry name" value="Sulf_transp_TsuA/YedE"/>
</dbReference>
<name>A0A327KBK6_9BRAD</name>
<keyword evidence="6 9" id="KW-1133">Transmembrane helix</keyword>
<evidence type="ECO:0000256" key="3">
    <source>
        <dbReference type="ARBA" id="ARBA00022475"/>
    </source>
</evidence>
<keyword evidence="2" id="KW-0813">Transport</keyword>
<protein>
    <submittedName>
        <fullName evidence="10">YeeE/YedE family protein</fullName>
    </submittedName>
</protein>
<evidence type="ECO:0000256" key="5">
    <source>
        <dbReference type="ARBA" id="ARBA00022692"/>
    </source>
</evidence>
<feature type="transmembrane region" description="Helical" evidence="9">
    <location>
        <begin position="294"/>
        <end position="315"/>
    </location>
</feature>
<dbReference type="RefSeq" id="WP_111384341.1">
    <property type="nucleotide sequence ID" value="NZ_NPEW01000035.1"/>
</dbReference>
<feature type="transmembrane region" description="Helical" evidence="9">
    <location>
        <begin position="15"/>
        <end position="33"/>
    </location>
</feature>
<keyword evidence="3" id="KW-1003">Cell membrane</keyword>
<proteinExistence type="inferred from homology"/>
<keyword evidence="4" id="KW-0997">Cell inner membrane</keyword>
<dbReference type="PANTHER" id="PTHR30574">
    <property type="entry name" value="INNER MEMBRANE PROTEIN YEDE"/>
    <property type="match status" value="1"/>
</dbReference>
<evidence type="ECO:0000313" key="10">
    <source>
        <dbReference type="EMBL" id="MTW16581.1"/>
    </source>
</evidence>
<organism evidence="10 11">
    <name type="scientific">Rhodoplanes serenus</name>
    <dbReference type="NCBI Taxonomy" id="200615"/>
    <lineage>
        <taxon>Bacteria</taxon>
        <taxon>Pseudomonadati</taxon>
        <taxon>Pseudomonadota</taxon>
        <taxon>Alphaproteobacteria</taxon>
        <taxon>Hyphomicrobiales</taxon>
        <taxon>Nitrobacteraceae</taxon>
        <taxon>Rhodoplanes</taxon>
    </lineage>
</organism>
<feature type="transmembrane region" description="Helical" evidence="9">
    <location>
        <begin position="166"/>
        <end position="190"/>
    </location>
</feature>
<evidence type="ECO:0000256" key="9">
    <source>
        <dbReference type="SAM" id="Phobius"/>
    </source>
</evidence>
<dbReference type="EMBL" id="WNKV01000006">
    <property type="protein sequence ID" value="MTW16581.1"/>
    <property type="molecule type" value="Genomic_DNA"/>
</dbReference>
<feature type="transmembrane region" description="Helical" evidence="9">
    <location>
        <begin position="254"/>
        <end position="274"/>
    </location>
</feature>
<keyword evidence="7 9" id="KW-0472">Membrane</keyword>
<sequence>MDATVIIDRLGEGPVLTLGGIAVGAAFGFAAQRSRFCLRAASIEFFHGHVGQKVAVWLMAFATAVVWTQAFILLDLLDVSEARQLAQRGSLSGAIIGGLMFGAGMIMTRGCASRLLVLSATGNLRALLSGLVMAVAAQSAYRGALAPLRETITGWWTIDGAGARDLLVVLGVGHGHALAIGLVWCAAAYFYAVRSRLPAGTWFTASGVGGMVAVGWLLTYVISQASFAPTRITSITFTGPSADTLMFVLDQSRMVWNFDIGLVPGVFLGSLAAALLFREFQLLGFRDGHSMRRYIVGAVLMGFGGMLAGGCAVGAGVSGGAIFALTAWVTLACIWVAAGVTDWLMDREPAVPAEVAAAAGASQGSGRAG</sequence>
<gene>
    <name evidence="10" type="ORF">GJ689_10210</name>
</gene>
<evidence type="ECO:0000256" key="1">
    <source>
        <dbReference type="ARBA" id="ARBA00004429"/>
    </source>
</evidence>
<feature type="transmembrane region" description="Helical" evidence="9">
    <location>
        <begin position="321"/>
        <end position="340"/>
    </location>
</feature>
<evidence type="ECO:0000313" key="11">
    <source>
        <dbReference type="Proteomes" id="UP000438991"/>
    </source>
</evidence>
<dbReference type="Pfam" id="PF04143">
    <property type="entry name" value="Sulf_transp"/>
    <property type="match status" value="1"/>
</dbReference>
<evidence type="ECO:0000256" key="7">
    <source>
        <dbReference type="ARBA" id="ARBA00023136"/>
    </source>
</evidence>
<feature type="transmembrane region" description="Helical" evidence="9">
    <location>
        <begin position="94"/>
        <end position="112"/>
    </location>
</feature>
<feature type="transmembrane region" description="Helical" evidence="9">
    <location>
        <begin position="124"/>
        <end position="141"/>
    </location>
</feature>
<dbReference type="GO" id="GO:0005886">
    <property type="term" value="C:plasma membrane"/>
    <property type="evidence" value="ECO:0007669"/>
    <property type="project" value="UniProtKB-SubCell"/>
</dbReference>
<evidence type="ECO:0000256" key="2">
    <source>
        <dbReference type="ARBA" id="ARBA00022448"/>
    </source>
</evidence>
<comment type="caution">
    <text evidence="10">The sequence shown here is derived from an EMBL/GenBank/DDBJ whole genome shotgun (WGS) entry which is preliminary data.</text>
</comment>
<evidence type="ECO:0000256" key="4">
    <source>
        <dbReference type="ARBA" id="ARBA00022519"/>
    </source>
</evidence>
<accession>A0A327KBK6</accession>
<evidence type="ECO:0000256" key="8">
    <source>
        <dbReference type="ARBA" id="ARBA00035655"/>
    </source>
</evidence>
<feature type="transmembrane region" description="Helical" evidence="9">
    <location>
        <begin position="202"/>
        <end position="222"/>
    </location>
</feature>
<dbReference type="AlphaFoldDB" id="A0A327KBK6"/>
<feature type="transmembrane region" description="Helical" evidence="9">
    <location>
        <begin position="54"/>
        <end position="74"/>
    </location>
</feature>